<gene>
    <name evidence="1" type="ORF">AN936_21865</name>
</gene>
<evidence type="ECO:0000313" key="2">
    <source>
        <dbReference type="Proteomes" id="UP000058074"/>
    </source>
</evidence>
<dbReference type="AlphaFoldDB" id="A0A0N9VEY6"/>
<accession>A0A0N9VEY6</accession>
<dbReference type="OrthoDB" id="6711434at2"/>
<reference evidence="1 2" key="1">
    <citation type="journal article" date="2015" name="Genome Announc.">
        <title>Complete Genome Sequence of Polypropylene Glycol- and Polyethylene Glycol-Degrading Sphingopyxis macrogoltabida Strain EY-1.</title>
        <authorList>
            <person name="Ohtsubo Y."/>
            <person name="Nagata Y."/>
            <person name="Numata M."/>
            <person name="Tsuchikane K."/>
            <person name="Hosoyama A."/>
            <person name="Yamazoe A."/>
            <person name="Tsuda M."/>
            <person name="Fujita N."/>
            <person name="Kawai F."/>
        </authorList>
    </citation>
    <scope>NUCLEOTIDE SEQUENCE [LARGE SCALE GENOMIC DNA]</scope>
    <source>
        <strain evidence="1 2">EY-1</strain>
    </source>
</reference>
<name>A0A0N9VEY6_SPHMC</name>
<evidence type="ECO:0000313" key="1">
    <source>
        <dbReference type="EMBL" id="ALH82904.1"/>
    </source>
</evidence>
<sequence>MNSRIRLELARTKHVGSVARRMRDIDVRECAAFGHTPKAALREAILNSDKAWTALVDDRPEAIFGVVVNSALTGQGAPWFLGTDVVWQHARALLVIGPAIVARLHDSSESLAGYVSVENAAAIRMLKRWGFDVGQDRRRIGGVPFYGFERSA</sequence>
<protein>
    <recommendedName>
        <fullName evidence="3">N-acetyltransferase domain-containing protein</fullName>
    </recommendedName>
</protein>
<dbReference type="EMBL" id="CP012700">
    <property type="protein sequence ID" value="ALH82904.1"/>
    <property type="molecule type" value="Genomic_DNA"/>
</dbReference>
<dbReference type="KEGG" id="smag:AN936_21865"/>
<evidence type="ECO:0008006" key="3">
    <source>
        <dbReference type="Google" id="ProtNLM"/>
    </source>
</evidence>
<proteinExistence type="predicted"/>
<dbReference type="PATRIC" id="fig|33050.5.peg.4528"/>
<dbReference type="Proteomes" id="UP000058074">
    <property type="component" value="Chromosome"/>
</dbReference>
<organism evidence="1 2">
    <name type="scientific">Sphingopyxis macrogoltabida</name>
    <name type="common">Sphingomonas macrogoltabidus</name>
    <dbReference type="NCBI Taxonomy" id="33050"/>
    <lineage>
        <taxon>Bacteria</taxon>
        <taxon>Pseudomonadati</taxon>
        <taxon>Pseudomonadota</taxon>
        <taxon>Alphaproteobacteria</taxon>
        <taxon>Sphingomonadales</taxon>
        <taxon>Sphingomonadaceae</taxon>
        <taxon>Sphingopyxis</taxon>
    </lineage>
</organism>